<reference evidence="1" key="1">
    <citation type="submission" date="2021-06" db="EMBL/GenBank/DDBJ databases">
        <authorList>
            <person name="Kallberg Y."/>
            <person name="Tangrot J."/>
            <person name="Rosling A."/>
        </authorList>
    </citation>
    <scope>NUCLEOTIDE SEQUENCE</scope>
    <source>
        <strain evidence="1">28 12/20/2015</strain>
    </source>
</reference>
<evidence type="ECO:0000313" key="2">
    <source>
        <dbReference type="Proteomes" id="UP000789366"/>
    </source>
</evidence>
<feature type="non-terminal residue" evidence="1">
    <location>
        <position position="76"/>
    </location>
</feature>
<name>A0ACA9RD36_9GLOM</name>
<dbReference type="EMBL" id="CAJVPW010066981">
    <property type="protein sequence ID" value="CAG8788722.1"/>
    <property type="molecule type" value="Genomic_DNA"/>
</dbReference>
<proteinExistence type="predicted"/>
<keyword evidence="2" id="KW-1185">Reference proteome</keyword>
<dbReference type="Proteomes" id="UP000789366">
    <property type="component" value="Unassembled WGS sequence"/>
</dbReference>
<comment type="caution">
    <text evidence="1">The sequence shown here is derived from an EMBL/GenBank/DDBJ whole genome shotgun (WGS) entry which is preliminary data.</text>
</comment>
<feature type="non-terminal residue" evidence="1">
    <location>
        <position position="1"/>
    </location>
</feature>
<accession>A0ACA9RD36</accession>
<organism evidence="1 2">
    <name type="scientific">Cetraspora pellucida</name>
    <dbReference type="NCBI Taxonomy" id="1433469"/>
    <lineage>
        <taxon>Eukaryota</taxon>
        <taxon>Fungi</taxon>
        <taxon>Fungi incertae sedis</taxon>
        <taxon>Mucoromycota</taxon>
        <taxon>Glomeromycotina</taxon>
        <taxon>Glomeromycetes</taxon>
        <taxon>Diversisporales</taxon>
        <taxon>Gigasporaceae</taxon>
        <taxon>Cetraspora</taxon>
    </lineage>
</organism>
<evidence type="ECO:0000313" key="1">
    <source>
        <dbReference type="EMBL" id="CAG8788722.1"/>
    </source>
</evidence>
<protein>
    <submittedName>
        <fullName evidence="1">12671_t:CDS:1</fullName>
    </submittedName>
</protein>
<gene>
    <name evidence="1" type="ORF">SPELUC_LOCUS17032</name>
</gene>
<sequence length="76" mass="8406">DAYTQISKVVDIVEKQAETIKTLVESAQEKKTLFTSQGVILSKKDNWILPFDAGVQTMKQGTASIREESPHSVKAI</sequence>